<dbReference type="Gene3D" id="2.40.260.10">
    <property type="entry name" value="Sortase"/>
    <property type="match status" value="1"/>
</dbReference>
<dbReference type="SUPFAM" id="SSF63817">
    <property type="entry name" value="Sortase"/>
    <property type="match status" value="1"/>
</dbReference>
<evidence type="ECO:0000313" key="2">
    <source>
        <dbReference type="EMBL" id="CAB4729080.1"/>
    </source>
</evidence>
<dbReference type="InterPro" id="IPR023365">
    <property type="entry name" value="Sortase_dom-sf"/>
</dbReference>
<reference evidence="2" key="1">
    <citation type="submission" date="2020-05" db="EMBL/GenBank/DDBJ databases">
        <authorList>
            <person name="Chiriac C."/>
            <person name="Salcher M."/>
            <person name="Ghai R."/>
            <person name="Kavagutti S V."/>
        </authorList>
    </citation>
    <scope>NUCLEOTIDE SEQUENCE</scope>
</reference>
<sequence>MQISRRNVLKMAGAAALGAAAAPALAAGTAEAAGTSGPPPVGTMYVQKLWGMKWVKVKRLVRGRMRTVRIKVPATRPVFRGTGSSSINRGLGVLGDSSPIGSVGHAWIFGHRTSHGGPFRNLHKLVAGDIIDVLGFRYQVLAAGTTVDAYIWQRHPITNAILTYGRGRRKKNKRALRLNAVTGKMEQWTNNEGVLRPPSEETFGPIAGSLSLIACSQQNRLPTNTDFRLVVHSKLLGPVLPPV</sequence>
<gene>
    <name evidence="2" type="ORF">UFOPK2602_02228</name>
    <name evidence="3" type="ORF">UFOPK3001_01669</name>
</gene>
<evidence type="ECO:0000313" key="3">
    <source>
        <dbReference type="EMBL" id="CAB4812855.1"/>
    </source>
</evidence>
<protein>
    <submittedName>
        <fullName evidence="2">Unannotated protein</fullName>
    </submittedName>
</protein>
<name>A0A6J6S255_9ZZZZ</name>
<organism evidence="2">
    <name type="scientific">freshwater metagenome</name>
    <dbReference type="NCBI Taxonomy" id="449393"/>
    <lineage>
        <taxon>unclassified sequences</taxon>
        <taxon>metagenomes</taxon>
        <taxon>ecological metagenomes</taxon>
    </lineage>
</organism>
<dbReference type="InterPro" id="IPR006311">
    <property type="entry name" value="TAT_signal"/>
</dbReference>
<dbReference type="GO" id="GO:0016787">
    <property type="term" value="F:hydrolase activity"/>
    <property type="evidence" value="ECO:0007669"/>
    <property type="project" value="UniProtKB-KW"/>
</dbReference>
<dbReference type="AlphaFoldDB" id="A0A6J6S255"/>
<dbReference type="PROSITE" id="PS51318">
    <property type="entry name" value="TAT"/>
    <property type="match status" value="1"/>
</dbReference>
<dbReference type="EMBL" id="CAFAAJ010000116">
    <property type="protein sequence ID" value="CAB4812855.1"/>
    <property type="molecule type" value="Genomic_DNA"/>
</dbReference>
<proteinExistence type="predicted"/>
<evidence type="ECO:0000256" key="1">
    <source>
        <dbReference type="ARBA" id="ARBA00022801"/>
    </source>
</evidence>
<accession>A0A6J6S255</accession>
<dbReference type="InterPro" id="IPR005754">
    <property type="entry name" value="Sortase"/>
</dbReference>
<dbReference type="EMBL" id="CAEZXX010000218">
    <property type="protein sequence ID" value="CAB4729080.1"/>
    <property type="molecule type" value="Genomic_DNA"/>
</dbReference>
<keyword evidence="1" id="KW-0378">Hydrolase</keyword>
<dbReference type="Pfam" id="PF04203">
    <property type="entry name" value="Sortase"/>
    <property type="match status" value="1"/>
</dbReference>